<dbReference type="GO" id="GO:0008535">
    <property type="term" value="P:respiratory chain complex IV assembly"/>
    <property type="evidence" value="ECO:0007669"/>
    <property type="project" value="InterPro"/>
</dbReference>
<dbReference type="GO" id="GO:0005739">
    <property type="term" value="C:mitochondrion"/>
    <property type="evidence" value="ECO:0007669"/>
    <property type="project" value="UniProtKB-SubCell"/>
</dbReference>
<protein>
    <recommendedName>
        <fullName evidence="5">Cytochrome c oxidase assembly factor 6</fullName>
    </recommendedName>
</protein>
<dbReference type="PANTHER" id="PTHR46690:SF1">
    <property type="entry name" value="CYTOCHROME C OXIDASE ASSEMBLY FACTOR 6 HOMOLOG"/>
    <property type="match status" value="1"/>
</dbReference>
<reference evidence="4" key="1">
    <citation type="submission" date="2014-12" db="EMBL/GenBank/DDBJ databases">
        <title>Insight into the proteome of Arion vulgaris.</title>
        <authorList>
            <person name="Aradska J."/>
            <person name="Bulat T."/>
            <person name="Smidak R."/>
            <person name="Sarate P."/>
            <person name="Gangsoo J."/>
            <person name="Sialana F."/>
            <person name="Bilban M."/>
            <person name="Lubec G."/>
        </authorList>
    </citation>
    <scope>NUCLEOTIDE SEQUENCE</scope>
    <source>
        <tissue evidence="4">Skin</tissue>
    </source>
</reference>
<evidence type="ECO:0000256" key="1">
    <source>
        <dbReference type="ARBA" id="ARBA00004173"/>
    </source>
</evidence>
<keyword evidence="2" id="KW-0496">Mitochondrion</keyword>
<dbReference type="GO" id="GO:0042775">
    <property type="term" value="P:mitochondrial ATP synthesis coupled electron transport"/>
    <property type="evidence" value="ECO:0007669"/>
    <property type="project" value="TreeGrafter"/>
</dbReference>
<keyword evidence="3" id="KW-1015">Disulfide bond</keyword>
<dbReference type="InterPro" id="IPR042289">
    <property type="entry name" value="COA6"/>
</dbReference>
<organism evidence="4">
    <name type="scientific">Arion vulgaris</name>
    <dbReference type="NCBI Taxonomy" id="1028688"/>
    <lineage>
        <taxon>Eukaryota</taxon>
        <taxon>Metazoa</taxon>
        <taxon>Spiralia</taxon>
        <taxon>Lophotrochozoa</taxon>
        <taxon>Mollusca</taxon>
        <taxon>Gastropoda</taxon>
        <taxon>Heterobranchia</taxon>
        <taxon>Euthyneura</taxon>
        <taxon>Panpulmonata</taxon>
        <taxon>Eupulmonata</taxon>
        <taxon>Stylommatophora</taxon>
        <taxon>Helicina</taxon>
        <taxon>Arionoidea</taxon>
        <taxon>Arionidae</taxon>
        <taxon>Arion</taxon>
    </lineage>
</organism>
<evidence type="ECO:0008006" key="5">
    <source>
        <dbReference type="Google" id="ProtNLM"/>
    </source>
</evidence>
<dbReference type="AlphaFoldDB" id="A0A0B6Y9W4"/>
<gene>
    <name evidence="4" type="primary">ORF17417</name>
</gene>
<dbReference type="InterPro" id="IPR048280">
    <property type="entry name" value="COX6B-like"/>
</dbReference>
<proteinExistence type="predicted"/>
<evidence type="ECO:0000256" key="3">
    <source>
        <dbReference type="ARBA" id="ARBA00023157"/>
    </source>
</evidence>
<dbReference type="SUPFAM" id="SSF47694">
    <property type="entry name" value="Cytochrome c oxidase subunit h"/>
    <property type="match status" value="1"/>
</dbReference>
<evidence type="ECO:0000313" key="4">
    <source>
        <dbReference type="EMBL" id="CEK52616.1"/>
    </source>
</evidence>
<name>A0A0B6Y9W4_9EUPU</name>
<dbReference type="InterPro" id="IPR036549">
    <property type="entry name" value="CX6/COA6-like_sf"/>
</dbReference>
<dbReference type="EMBL" id="HACG01005751">
    <property type="protein sequence ID" value="CEK52616.1"/>
    <property type="molecule type" value="Transcribed_RNA"/>
</dbReference>
<dbReference type="Pfam" id="PF02297">
    <property type="entry name" value="COX6B"/>
    <property type="match status" value="1"/>
</dbReference>
<sequence length="81" mass="9775">MPFPKQDERKKCWASKDAYWQCLTDNSDEASKCGKERQEYENSCIKQWVVYFDRRRDYLKYKEKFESEGPAPLPERKPNSS</sequence>
<dbReference type="PANTHER" id="PTHR46690">
    <property type="entry name" value="CYTOCHROME C OXIDASE ASSEMBLY FACTOR 6 HOMOLOG"/>
    <property type="match status" value="1"/>
</dbReference>
<evidence type="ECO:0000256" key="2">
    <source>
        <dbReference type="ARBA" id="ARBA00023128"/>
    </source>
</evidence>
<dbReference type="PROSITE" id="PS51808">
    <property type="entry name" value="CHCH"/>
    <property type="match status" value="1"/>
</dbReference>
<accession>A0A0B6Y9W4</accession>
<dbReference type="Gene3D" id="1.10.10.140">
    <property type="entry name" value="Cytochrome c oxidase, subunit VIb"/>
    <property type="match status" value="1"/>
</dbReference>
<comment type="subcellular location">
    <subcellularLocation>
        <location evidence="1">Mitochondrion</location>
    </subcellularLocation>
</comment>